<comment type="function">
    <text evidence="1 6 7">This protein is located at the 30S-50S ribosomal subunit interface and may play a role in the structure and function of the aminoacyl-tRNA binding site.</text>
</comment>
<dbReference type="PANTHER" id="PTHR15680">
    <property type="entry name" value="RIBOSOMAL PROTEIN L19"/>
    <property type="match status" value="1"/>
</dbReference>
<evidence type="ECO:0000256" key="3">
    <source>
        <dbReference type="ARBA" id="ARBA00022980"/>
    </source>
</evidence>
<accession>A0A1V4SF34</accession>
<gene>
    <name evidence="6 8" type="primary">rplS</name>
    <name evidence="8" type="ORF">CLHUN_36240</name>
</gene>
<comment type="caution">
    <text evidence="8">The sequence shown here is derived from an EMBL/GenBank/DDBJ whole genome shotgun (WGS) entry which is preliminary data.</text>
</comment>
<evidence type="ECO:0000256" key="1">
    <source>
        <dbReference type="ARBA" id="ARBA00002349"/>
    </source>
</evidence>
<dbReference type="GO" id="GO:0003735">
    <property type="term" value="F:structural constituent of ribosome"/>
    <property type="evidence" value="ECO:0007669"/>
    <property type="project" value="InterPro"/>
</dbReference>
<comment type="similarity">
    <text evidence="2 6 7">Belongs to the bacterial ribosomal protein bL19 family.</text>
</comment>
<evidence type="ECO:0000256" key="7">
    <source>
        <dbReference type="RuleBase" id="RU000559"/>
    </source>
</evidence>
<proteinExistence type="inferred from homology"/>
<name>A0A1V4SF34_RUMHU</name>
<evidence type="ECO:0000256" key="4">
    <source>
        <dbReference type="ARBA" id="ARBA00023274"/>
    </source>
</evidence>
<dbReference type="OrthoDB" id="9803541at2"/>
<dbReference type="PROSITE" id="PS01015">
    <property type="entry name" value="RIBOSOMAL_L19"/>
    <property type="match status" value="1"/>
</dbReference>
<dbReference type="HAMAP" id="MF_00402">
    <property type="entry name" value="Ribosomal_bL19"/>
    <property type="match status" value="1"/>
</dbReference>
<dbReference type="InterPro" id="IPR001857">
    <property type="entry name" value="Ribosomal_bL19"/>
</dbReference>
<organism evidence="8 9">
    <name type="scientific">Ruminiclostridium hungatei</name>
    <name type="common">Clostridium hungatei</name>
    <dbReference type="NCBI Taxonomy" id="48256"/>
    <lineage>
        <taxon>Bacteria</taxon>
        <taxon>Bacillati</taxon>
        <taxon>Bacillota</taxon>
        <taxon>Clostridia</taxon>
        <taxon>Eubacteriales</taxon>
        <taxon>Oscillospiraceae</taxon>
        <taxon>Ruminiclostridium</taxon>
    </lineage>
</organism>
<evidence type="ECO:0000313" key="9">
    <source>
        <dbReference type="Proteomes" id="UP000191554"/>
    </source>
</evidence>
<dbReference type="Proteomes" id="UP000191554">
    <property type="component" value="Unassembled WGS sequence"/>
</dbReference>
<dbReference type="PANTHER" id="PTHR15680:SF9">
    <property type="entry name" value="LARGE RIBOSOMAL SUBUNIT PROTEIN BL19M"/>
    <property type="match status" value="1"/>
</dbReference>
<dbReference type="InterPro" id="IPR038657">
    <property type="entry name" value="Ribosomal_bL19_sf"/>
</dbReference>
<dbReference type="Gene3D" id="2.30.30.790">
    <property type="match status" value="1"/>
</dbReference>
<dbReference type="NCBIfam" id="TIGR01024">
    <property type="entry name" value="rplS_bact"/>
    <property type="match status" value="1"/>
</dbReference>
<dbReference type="Pfam" id="PF01245">
    <property type="entry name" value="Ribosomal_L19"/>
    <property type="match status" value="1"/>
</dbReference>
<dbReference type="EMBL" id="MZGX01000028">
    <property type="protein sequence ID" value="OPX42499.1"/>
    <property type="molecule type" value="Genomic_DNA"/>
</dbReference>
<dbReference type="PIRSF" id="PIRSF002191">
    <property type="entry name" value="Ribosomal_L19"/>
    <property type="match status" value="1"/>
</dbReference>
<keyword evidence="9" id="KW-1185">Reference proteome</keyword>
<dbReference type="STRING" id="48256.CLHUN_36240"/>
<dbReference type="GO" id="GO:0006412">
    <property type="term" value="P:translation"/>
    <property type="evidence" value="ECO:0007669"/>
    <property type="project" value="UniProtKB-UniRule"/>
</dbReference>
<dbReference type="InterPro" id="IPR008991">
    <property type="entry name" value="Translation_prot_SH3-like_sf"/>
</dbReference>
<dbReference type="PRINTS" id="PR00061">
    <property type="entry name" value="RIBOSOMALL19"/>
</dbReference>
<evidence type="ECO:0000256" key="2">
    <source>
        <dbReference type="ARBA" id="ARBA00005781"/>
    </source>
</evidence>
<dbReference type="AlphaFoldDB" id="A0A1V4SF34"/>
<evidence type="ECO:0000313" key="8">
    <source>
        <dbReference type="EMBL" id="OPX42499.1"/>
    </source>
</evidence>
<protein>
    <recommendedName>
        <fullName evidence="5 6">Large ribosomal subunit protein bL19</fullName>
    </recommendedName>
</protein>
<dbReference type="RefSeq" id="WP_080066035.1">
    <property type="nucleotide sequence ID" value="NZ_MZGX01000028.1"/>
</dbReference>
<dbReference type="FunFam" id="2.30.30.790:FF:000001">
    <property type="entry name" value="50S ribosomal protein L19"/>
    <property type="match status" value="1"/>
</dbReference>
<dbReference type="SUPFAM" id="SSF50104">
    <property type="entry name" value="Translation proteins SH3-like domain"/>
    <property type="match status" value="1"/>
</dbReference>
<keyword evidence="3 6" id="KW-0689">Ribosomal protein</keyword>
<dbReference type="InterPro" id="IPR018257">
    <property type="entry name" value="Ribosomal_bL19_CS"/>
</dbReference>
<reference evidence="8 9" key="1">
    <citation type="submission" date="2017-03" db="EMBL/GenBank/DDBJ databases">
        <title>Genome sequence of Clostridium hungatei DSM 14427.</title>
        <authorList>
            <person name="Poehlein A."/>
            <person name="Daniel R."/>
        </authorList>
    </citation>
    <scope>NUCLEOTIDE SEQUENCE [LARGE SCALE GENOMIC DNA]</scope>
    <source>
        <strain evidence="8 9">DSM 14427</strain>
    </source>
</reference>
<dbReference type="GO" id="GO:0022625">
    <property type="term" value="C:cytosolic large ribosomal subunit"/>
    <property type="evidence" value="ECO:0007669"/>
    <property type="project" value="TreeGrafter"/>
</dbReference>
<evidence type="ECO:0000256" key="5">
    <source>
        <dbReference type="ARBA" id="ARBA00035171"/>
    </source>
</evidence>
<evidence type="ECO:0000256" key="6">
    <source>
        <dbReference type="HAMAP-Rule" id="MF_00402"/>
    </source>
</evidence>
<keyword evidence="4 6" id="KW-0687">Ribonucleoprotein</keyword>
<sequence>MDILKSIENEQIRTDLPKLEIGDFIKVHAKIKEGTRERIQVFEGTVIALKGSGLKETFTVRRVSYGVGVERIFPVNSPRIDHIDVVRKGVVRRAKLYYLRDRVGKAAKVKERLQTK</sequence>